<evidence type="ECO:0000256" key="7">
    <source>
        <dbReference type="RuleBase" id="RU003435"/>
    </source>
</evidence>
<dbReference type="OrthoDB" id="9773538at2"/>
<dbReference type="PANTHER" id="PTHR43660">
    <property type="entry name" value="DIPEPTIDYL CARBOXYPEPTIDASE"/>
    <property type="match status" value="1"/>
</dbReference>
<dbReference type="RefSeq" id="WP_036852670.1">
    <property type="nucleotide sequence ID" value="NZ_JQJD01000057.1"/>
</dbReference>
<dbReference type="Pfam" id="PF01432">
    <property type="entry name" value="Peptidase_M3"/>
    <property type="match status" value="1"/>
</dbReference>
<dbReference type="PANTHER" id="PTHR43660:SF1">
    <property type="entry name" value="DIPEPTIDYL CARBOXYPEPTIDASE"/>
    <property type="match status" value="1"/>
</dbReference>
<gene>
    <name evidence="9" type="ORF">HQ35_09245</name>
</gene>
<keyword evidence="4 7" id="KW-0378">Hydrolase</keyword>
<evidence type="ECO:0000256" key="3">
    <source>
        <dbReference type="ARBA" id="ARBA00022723"/>
    </source>
</evidence>
<evidence type="ECO:0000256" key="4">
    <source>
        <dbReference type="ARBA" id="ARBA00022801"/>
    </source>
</evidence>
<dbReference type="InterPro" id="IPR024077">
    <property type="entry name" value="Neurolysin/TOP_dom2"/>
</dbReference>
<dbReference type="Gene3D" id="1.10.1370.40">
    <property type="match status" value="1"/>
</dbReference>
<sequence length="671" mass="77556">MTMIYPDFQNRDAEYLSRIIREEIEKHKAEIKEIKAIPIEKATFTNTVLALEESGKELDLHTSVFFNLLHCDADDDFMRISEELTPLLSDLNNEISMDIDLAKNIERVYTNEFDNLTGIDKRLLQRTYEGYRDRGAFLEEKKREELKSLRKELSLTTLKFGQNVLKEQNDYTLMITERSIISRLPSSAIEVAEEKAKEKSLDGYLFDFSFPSYMAIMKYCDSREIREQMYRDRQRLCFDADKETDNTTIVFKIVELRKQIASLLGYQTYADYVLKERMAKTKENVLKMLDDLYDAYIGLAREEVKTVEEFAHRATYAPLPQGQTLMPWDWSYYAEQYKVETLHYDEEETRPYFALDKVMKAMLSLAEELYDISFMPNDTLTKYHKDVDIYEVKSRDGADVGILMTDFFPRKGKQSGAWMTNYVEAYGDIRPVVSLVMNFTPPTSGTPSLLTFDEATTLFHEFGHGLHGLLTKVKYASLSGTNVVRDFVELPSQIMENWMRSPEFVKSFATHYITDEPISDELLSAIERNALFLEGYACIRQLNFGYLDMAWHMGKSEELETRDIELLETTVGERTALMPRVPGGCISTSFSHIFNGGYAVGYYGYKWAEILDADAFEEFATHGLKDKATATRFKTFILEQGDSEDADLLYKRFKGKDATVTALKRRSGLKI</sequence>
<dbReference type="GO" id="GO:0004180">
    <property type="term" value="F:carboxypeptidase activity"/>
    <property type="evidence" value="ECO:0007669"/>
    <property type="project" value="TreeGrafter"/>
</dbReference>
<evidence type="ECO:0000313" key="9">
    <source>
        <dbReference type="EMBL" id="KGN78818.1"/>
    </source>
</evidence>
<keyword evidence="5 7" id="KW-0862">Zinc</keyword>
<name>A0A0A2EIR6_PORCN</name>
<evidence type="ECO:0000259" key="8">
    <source>
        <dbReference type="Pfam" id="PF01432"/>
    </source>
</evidence>
<dbReference type="Proteomes" id="UP000030125">
    <property type="component" value="Unassembled WGS sequence"/>
</dbReference>
<keyword evidence="3 7" id="KW-0479">Metal-binding</keyword>
<dbReference type="STRING" id="36874.HQ34_02695"/>
<protein>
    <recommendedName>
        <fullName evidence="8">Peptidase M3A/M3B catalytic domain-containing protein</fullName>
    </recommendedName>
</protein>
<dbReference type="CDD" id="cd06456">
    <property type="entry name" value="M3A_DCP"/>
    <property type="match status" value="1"/>
</dbReference>
<dbReference type="InterPro" id="IPR001567">
    <property type="entry name" value="Pept_M3A_M3B_dom"/>
</dbReference>
<dbReference type="GO" id="GO:0046872">
    <property type="term" value="F:metal ion binding"/>
    <property type="evidence" value="ECO:0007669"/>
    <property type="project" value="UniProtKB-UniRule"/>
</dbReference>
<dbReference type="Gene3D" id="1.10.1370.10">
    <property type="entry name" value="Neurolysin, domain 3"/>
    <property type="match status" value="1"/>
</dbReference>
<dbReference type="AlphaFoldDB" id="A0A0A2EIR6"/>
<evidence type="ECO:0000256" key="5">
    <source>
        <dbReference type="ARBA" id="ARBA00022833"/>
    </source>
</evidence>
<evidence type="ECO:0000256" key="2">
    <source>
        <dbReference type="ARBA" id="ARBA00022670"/>
    </source>
</evidence>
<dbReference type="Gene3D" id="3.40.390.10">
    <property type="entry name" value="Collagenase (Catalytic Domain)"/>
    <property type="match status" value="1"/>
</dbReference>
<evidence type="ECO:0000256" key="6">
    <source>
        <dbReference type="ARBA" id="ARBA00023049"/>
    </source>
</evidence>
<proteinExistence type="inferred from homology"/>
<comment type="cofactor">
    <cofactor evidence="7">
        <name>Zn(2+)</name>
        <dbReference type="ChEBI" id="CHEBI:29105"/>
    </cofactor>
    <text evidence="7">Binds 1 zinc ion.</text>
</comment>
<dbReference type="FunFam" id="3.40.390.10:FF:000009">
    <property type="entry name" value="Oligopeptidase A"/>
    <property type="match status" value="1"/>
</dbReference>
<dbReference type="GO" id="GO:0005829">
    <property type="term" value="C:cytosol"/>
    <property type="evidence" value="ECO:0007669"/>
    <property type="project" value="TreeGrafter"/>
</dbReference>
<dbReference type="InterPro" id="IPR024079">
    <property type="entry name" value="MetalloPept_cat_dom_sf"/>
</dbReference>
<dbReference type="InterPro" id="IPR045090">
    <property type="entry name" value="Pept_M3A_M3B"/>
</dbReference>
<comment type="similarity">
    <text evidence="1 7">Belongs to the peptidase M3 family.</text>
</comment>
<dbReference type="InterPro" id="IPR034005">
    <property type="entry name" value="M3A_DCP"/>
</dbReference>
<dbReference type="EMBL" id="JQJD01000057">
    <property type="protein sequence ID" value="KGN78818.1"/>
    <property type="molecule type" value="Genomic_DNA"/>
</dbReference>
<keyword evidence="6 7" id="KW-0482">Metalloprotease</keyword>
<organism evidence="9 10">
    <name type="scientific">Porphyromonas cangingivalis</name>
    <dbReference type="NCBI Taxonomy" id="36874"/>
    <lineage>
        <taxon>Bacteria</taxon>
        <taxon>Pseudomonadati</taxon>
        <taxon>Bacteroidota</taxon>
        <taxon>Bacteroidia</taxon>
        <taxon>Bacteroidales</taxon>
        <taxon>Porphyromonadaceae</taxon>
        <taxon>Porphyromonas</taxon>
    </lineage>
</organism>
<reference evidence="9 10" key="1">
    <citation type="submission" date="2014-08" db="EMBL/GenBank/DDBJ databases">
        <title>Porphyromonas cangingivalis strain:COT-109_OH1386 Genome sequencing.</title>
        <authorList>
            <person name="Wallis C."/>
            <person name="Deusch O."/>
            <person name="O'Flynn C."/>
            <person name="Davis I."/>
            <person name="Jospin G."/>
            <person name="Darling A.E."/>
            <person name="Coil D.A."/>
            <person name="Alexiev A."/>
            <person name="Horsfall A."/>
            <person name="Kirkwood N."/>
            <person name="Harris S."/>
            <person name="Eisen J.A."/>
        </authorList>
    </citation>
    <scope>NUCLEOTIDE SEQUENCE [LARGE SCALE GENOMIC DNA]</scope>
    <source>
        <strain evidence="10">COT-109 OH1386</strain>
    </source>
</reference>
<feature type="domain" description="Peptidase M3A/M3B catalytic" evidence="8">
    <location>
        <begin position="216"/>
        <end position="667"/>
    </location>
</feature>
<evidence type="ECO:0000313" key="10">
    <source>
        <dbReference type="Proteomes" id="UP000030125"/>
    </source>
</evidence>
<comment type="caution">
    <text evidence="9">The sequence shown here is derived from an EMBL/GenBank/DDBJ whole genome shotgun (WGS) entry which is preliminary data.</text>
</comment>
<dbReference type="GO" id="GO:0004222">
    <property type="term" value="F:metalloendopeptidase activity"/>
    <property type="evidence" value="ECO:0007669"/>
    <property type="project" value="InterPro"/>
</dbReference>
<dbReference type="eggNOG" id="COG0339">
    <property type="taxonomic scope" value="Bacteria"/>
</dbReference>
<keyword evidence="2 7" id="KW-0645">Protease</keyword>
<evidence type="ECO:0000256" key="1">
    <source>
        <dbReference type="ARBA" id="ARBA00006040"/>
    </source>
</evidence>
<keyword evidence="10" id="KW-1185">Reference proteome</keyword>
<dbReference type="SUPFAM" id="SSF55486">
    <property type="entry name" value="Metalloproteases ('zincins'), catalytic domain"/>
    <property type="match status" value="1"/>
</dbReference>
<dbReference type="GO" id="GO:0006508">
    <property type="term" value="P:proteolysis"/>
    <property type="evidence" value="ECO:0007669"/>
    <property type="project" value="UniProtKB-KW"/>
</dbReference>
<accession>A0A0A2EIR6</accession>